<keyword evidence="7" id="KW-0156">Chromatin regulator</keyword>
<accession>A0A914XZT2</accession>
<name>A0A914XZT2_9BILA</name>
<keyword evidence="5 12" id="KW-0863">Zinc-finger</keyword>
<keyword evidence="10" id="KW-0804">Transcription</keyword>
<dbReference type="PROSITE" id="PS50865">
    <property type="entry name" value="ZF_MYND_2"/>
    <property type="match status" value="1"/>
</dbReference>
<dbReference type="GO" id="GO:0005694">
    <property type="term" value="C:chromosome"/>
    <property type="evidence" value="ECO:0007669"/>
    <property type="project" value="UniProtKB-SubCell"/>
</dbReference>
<dbReference type="WBParaSite" id="PSU_v2.g12037.t1">
    <property type="protein sequence ID" value="PSU_v2.g12037.t1"/>
    <property type="gene ID" value="PSU_v2.g12037"/>
</dbReference>
<evidence type="ECO:0000313" key="15">
    <source>
        <dbReference type="WBParaSite" id="PSU_v2.g12037.t1"/>
    </source>
</evidence>
<keyword evidence="3" id="KW-0158">Chromosome</keyword>
<organism evidence="14 15">
    <name type="scientific">Panagrolaimus superbus</name>
    <dbReference type="NCBI Taxonomy" id="310955"/>
    <lineage>
        <taxon>Eukaryota</taxon>
        <taxon>Metazoa</taxon>
        <taxon>Ecdysozoa</taxon>
        <taxon>Nematoda</taxon>
        <taxon>Chromadorea</taxon>
        <taxon>Rhabditida</taxon>
        <taxon>Tylenchina</taxon>
        <taxon>Panagrolaimomorpha</taxon>
        <taxon>Panagrolaimoidea</taxon>
        <taxon>Panagrolaimidae</taxon>
        <taxon>Panagrolaimus</taxon>
    </lineage>
</organism>
<comment type="subcellular location">
    <subcellularLocation>
        <location evidence="2">Chromosome</location>
    </subcellularLocation>
    <subcellularLocation>
        <location evidence="1">Nucleus</location>
    </subcellularLocation>
</comment>
<evidence type="ECO:0000256" key="6">
    <source>
        <dbReference type="ARBA" id="ARBA00022833"/>
    </source>
</evidence>
<evidence type="ECO:0000256" key="4">
    <source>
        <dbReference type="ARBA" id="ARBA00022723"/>
    </source>
</evidence>
<protein>
    <submittedName>
        <fullName evidence="15">MYND-type domain-containing protein</fullName>
    </submittedName>
</protein>
<evidence type="ECO:0000256" key="10">
    <source>
        <dbReference type="ARBA" id="ARBA00023163"/>
    </source>
</evidence>
<keyword evidence="6" id="KW-0862">Zinc</keyword>
<dbReference type="GO" id="GO:0008270">
    <property type="term" value="F:zinc ion binding"/>
    <property type="evidence" value="ECO:0007669"/>
    <property type="project" value="UniProtKB-KW"/>
</dbReference>
<dbReference type="PROSITE" id="PS01360">
    <property type="entry name" value="ZF_MYND_1"/>
    <property type="match status" value="1"/>
</dbReference>
<evidence type="ECO:0000256" key="1">
    <source>
        <dbReference type="ARBA" id="ARBA00004123"/>
    </source>
</evidence>
<reference evidence="15" key="1">
    <citation type="submission" date="2022-11" db="UniProtKB">
        <authorList>
            <consortium name="WormBaseParasite"/>
        </authorList>
    </citation>
    <scope>IDENTIFICATION</scope>
</reference>
<dbReference type="InterPro" id="IPR002893">
    <property type="entry name" value="Znf_MYND"/>
</dbReference>
<keyword evidence="4" id="KW-0479">Metal-binding</keyword>
<dbReference type="InterPro" id="IPR047269">
    <property type="entry name" value="ZMY11"/>
</dbReference>
<dbReference type="GO" id="GO:0005634">
    <property type="term" value="C:nucleus"/>
    <property type="evidence" value="ECO:0007669"/>
    <property type="project" value="UniProtKB-SubCell"/>
</dbReference>
<evidence type="ECO:0000256" key="7">
    <source>
        <dbReference type="ARBA" id="ARBA00022853"/>
    </source>
</evidence>
<dbReference type="FunFam" id="6.10.140.2220:FF:000002">
    <property type="entry name" value="Protein kinase C-binding protein 1 isoform C"/>
    <property type="match status" value="1"/>
</dbReference>
<feature type="domain" description="MYND-type" evidence="13">
    <location>
        <begin position="118"/>
        <end position="152"/>
    </location>
</feature>
<dbReference type="GO" id="GO:0140006">
    <property type="term" value="F:histone H3 reader activity"/>
    <property type="evidence" value="ECO:0007669"/>
    <property type="project" value="UniProtKB-ARBA"/>
</dbReference>
<evidence type="ECO:0000256" key="3">
    <source>
        <dbReference type="ARBA" id="ARBA00022454"/>
    </source>
</evidence>
<dbReference type="InterPro" id="IPR057053">
    <property type="entry name" value="MYND_ZMYND11_ZMYD8"/>
</dbReference>
<dbReference type="Pfam" id="PF24324">
    <property type="entry name" value="MYND_ZMYND11_ZMYD8"/>
    <property type="match status" value="1"/>
</dbReference>
<evidence type="ECO:0000256" key="5">
    <source>
        <dbReference type="ARBA" id="ARBA00022771"/>
    </source>
</evidence>
<dbReference type="PANTHER" id="PTHR46379:SF1">
    <property type="entry name" value="ZINC FINGER MYND DOMAIN-CONTAINING PROTEIN 11"/>
    <property type="match status" value="1"/>
</dbReference>
<evidence type="ECO:0000259" key="13">
    <source>
        <dbReference type="PROSITE" id="PS50865"/>
    </source>
</evidence>
<evidence type="ECO:0000313" key="14">
    <source>
        <dbReference type="Proteomes" id="UP000887577"/>
    </source>
</evidence>
<sequence length="189" mass="22183">MDDDILGFNESKDADSPLNIPINDVVTENLAGLHQHWMNEYLMSRDKHLSEVANKLHADFLSDQENIRKELMKQFTEELLTTKKNLEVQYMATLKHELLELRRRHTIEISEAKKSQWCNVCLKESIFYCCWNTTYCSTECQHKHWILHRLSCRRGNNRAASKNNNDDIKCIQIIPVHRDALDISSDEPN</sequence>
<dbReference type="GO" id="GO:0034243">
    <property type="term" value="P:regulation of transcription elongation by RNA polymerase II"/>
    <property type="evidence" value="ECO:0007669"/>
    <property type="project" value="InterPro"/>
</dbReference>
<evidence type="ECO:0000256" key="11">
    <source>
        <dbReference type="ARBA" id="ARBA00023242"/>
    </source>
</evidence>
<proteinExistence type="predicted"/>
<dbReference type="Gene3D" id="6.10.140.2220">
    <property type="match status" value="1"/>
</dbReference>
<evidence type="ECO:0000256" key="12">
    <source>
        <dbReference type="PROSITE-ProRule" id="PRU00134"/>
    </source>
</evidence>
<dbReference type="AlphaFoldDB" id="A0A914XZT2"/>
<evidence type="ECO:0000256" key="8">
    <source>
        <dbReference type="ARBA" id="ARBA00023015"/>
    </source>
</evidence>
<dbReference type="Proteomes" id="UP000887577">
    <property type="component" value="Unplaced"/>
</dbReference>
<keyword evidence="8" id="KW-0805">Transcription regulation</keyword>
<evidence type="ECO:0000256" key="9">
    <source>
        <dbReference type="ARBA" id="ARBA00023117"/>
    </source>
</evidence>
<dbReference type="GO" id="GO:0003714">
    <property type="term" value="F:transcription corepressor activity"/>
    <property type="evidence" value="ECO:0007669"/>
    <property type="project" value="InterPro"/>
</dbReference>
<keyword evidence="11" id="KW-0539">Nucleus</keyword>
<dbReference type="SUPFAM" id="SSF144232">
    <property type="entry name" value="HIT/MYND zinc finger-like"/>
    <property type="match status" value="1"/>
</dbReference>
<keyword evidence="9" id="KW-0103">Bromodomain</keyword>
<keyword evidence="14" id="KW-1185">Reference proteome</keyword>
<dbReference type="GO" id="GO:0009966">
    <property type="term" value="P:regulation of signal transduction"/>
    <property type="evidence" value="ECO:0007669"/>
    <property type="project" value="TreeGrafter"/>
</dbReference>
<evidence type="ECO:0000256" key="2">
    <source>
        <dbReference type="ARBA" id="ARBA00004286"/>
    </source>
</evidence>
<dbReference type="PANTHER" id="PTHR46379">
    <property type="entry name" value="ZINC FINGER MYND DOMAIN-CONTAINING"/>
    <property type="match status" value="1"/>
</dbReference>